<feature type="transmembrane region" description="Helical" evidence="2">
    <location>
        <begin position="60"/>
        <end position="80"/>
    </location>
</feature>
<name>I0LA58_9ACTN</name>
<feature type="region of interest" description="Disordered" evidence="1">
    <location>
        <begin position="1"/>
        <end position="26"/>
    </location>
</feature>
<keyword evidence="2" id="KW-0472">Membrane</keyword>
<dbReference type="Pfam" id="PF09819">
    <property type="entry name" value="ABC_cobalt"/>
    <property type="match status" value="1"/>
</dbReference>
<evidence type="ECO:0000313" key="3">
    <source>
        <dbReference type="EMBL" id="CCH20705.1"/>
    </source>
</evidence>
<accession>I0LA58</accession>
<comment type="caution">
    <text evidence="3">The sequence shown here is derived from an EMBL/GenBank/DDBJ whole genome shotgun (WGS) entry which is preliminary data.</text>
</comment>
<proteinExistence type="predicted"/>
<organism evidence="3 4">
    <name type="scientific">Micromonospora lupini str. Lupac 08</name>
    <dbReference type="NCBI Taxonomy" id="1150864"/>
    <lineage>
        <taxon>Bacteria</taxon>
        <taxon>Bacillati</taxon>
        <taxon>Actinomycetota</taxon>
        <taxon>Actinomycetes</taxon>
        <taxon>Micromonosporales</taxon>
        <taxon>Micromonosporaceae</taxon>
        <taxon>Micromonospora</taxon>
    </lineage>
</organism>
<evidence type="ECO:0000256" key="2">
    <source>
        <dbReference type="SAM" id="Phobius"/>
    </source>
</evidence>
<dbReference type="Proteomes" id="UP000003448">
    <property type="component" value="Unassembled WGS sequence"/>
</dbReference>
<dbReference type="EMBL" id="CAIE01000039">
    <property type="protein sequence ID" value="CCH20705.1"/>
    <property type="molecule type" value="Genomic_DNA"/>
</dbReference>
<keyword evidence="4" id="KW-1185">Reference proteome</keyword>
<gene>
    <name evidence="3" type="ORF">MILUP08_45589</name>
</gene>
<feature type="transmembrane region" description="Helical" evidence="2">
    <location>
        <begin position="202"/>
        <end position="223"/>
    </location>
</feature>
<evidence type="ECO:0000256" key="1">
    <source>
        <dbReference type="SAM" id="MobiDB-lite"/>
    </source>
</evidence>
<feature type="transmembrane region" description="Helical" evidence="2">
    <location>
        <begin position="100"/>
        <end position="116"/>
    </location>
</feature>
<protein>
    <submittedName>
        <fullName evidence="3">ABC-type thiamin-related transport system,permease</fullName>
    </submittedName>
</protein>
<keyword evidence="2" id="KW-1133">Transmembrane helix</keyword>
<evidence type="ECO:0000313" key="4">
    <source>
        <dbReference type="Proteomes" id="UP000003448"/>
    </source>
</evidence>
<dbReference type="STRING" id="1150864.MILUP08_45589"/>
<sequence>MRARPQTLEPDLGNASAGSSVDLQPRRESGATGRAACVFSWFVPLNWEHSMDNTSSRWRTIDIVVASVIAVAFGVIFWAWGLVWSATEGAFAFFPPAQTLIYGVWLLPAVVGGLVIRKPGAALYCETVAAVVSALLGSQWAGTVIPQGIVQGLGAELAFAAFRYRSFRLPTAVLAGALTGLSAALFDFFVWNVDYALGDYRIPYALLTIVSSTIIAGVGGWLLTRALANTGALDRFPAGRNRALI</sequence>
<reference evidence="4" key="1">
    <citation type="journal article" date="2012" name="J. Bacteriol.">
        <title>Genome Sequence of Micromonospora lupini Lupac 08, Isolated from Root Nodules of Lupinus angustifolius.</title>
        <authorList>
            <person name="Alonso-Vega P."/>
            <person name="Normand P."/>
            <person name="Bacigalupe R."/>
            <person name="Pujic P."/>
            <person name="Lajus A."/>
            <person name="Vallenet D."/>
            <person name="Carro L."/>
            <person name="Coll P."/>
            <person name="Trujillo M.E."/>
        </authorList>
    </citation>
    <scope>NUCLEOTIDE SEQUENCE [LARGE SCALE GENOMIC DNA]</scope>
    <source>
        <strain evidence="4">Lupac 08</strain>
    </source>
</reference>
<dbReference type="AlphaFoldDB" id="I0LA58"/>
<feature type="transmembrane region" description="Helical" evidence="2">
    <location>
        <begin position="171"/>
        <end position="190"/>
    </location>
</feature>
<dbReference type="eggNOG" id="COG4721">
    <property type="taxonomic scope" value="Bacteria"/>
</dbReference>
<dbReference type="InterPro" id="IPR017195">
    <property type="entry name" value="ABC_thiamin-permease_prd"/>
</dbReference>
<keyword evidence="2" id="KW-0812">Transmembrane</keyword>